<keyword evidence="7" id="KW-0511">Multifunctional enzyme</keyword>
<dbReference type="SUPFAM" id="SSF52151">
    <property type="entry name" value="FabD/lysophospholipase-like"/>
    <property type="match status" value="2"/>
</dbReference>
<dbReference type="InterPro" id="IPR018201">
    <property type="entry name" value="Ketoacyl_synth_AS"/>
</dbReference>
<dbReference type="InterPro" id="IPR057326">
    <property type="entry name" value="KR_dom"/>
</dbReference>
<feature type="domain" description="PKS/mFAS DH" evidence="13">
    <location>
        <begin position="937"/>
        <end position="1237"/>
    </location>
</feature>
<dbReference type="CDD" id="cd00833">
    <property type="entry name" value="PKS"/>
    <property type="match status" value="2"/>
</dbReference>
<dbReference type="InterPro" id="IPR009081">
    <property type="entry name" value="PP-bd_ACP"/>
</dbReference>
<dbReference type="EMBL" id="BLIP01000003">
    <property type="protein sequence ID" value="GFE26876.1"/>
    <property type="molecule type" value="Genomic_DNA"/>
</dbReference>
<evidence type="ECO:0000313" key="14">
    <source>
        <dbReference type="EMBL" id="GFE26876.1"/>
    </source>
</evidence>
<dbReference type="PROSITE" id="PS00606">
    <property type="entry name" value="KS3_1"/>
    <property type="match status" value="2"/>
</dbReference>
<dbReference type="Pfam" id="PF08240">
    <property type="entry name" value="ADH_N"/>
    <property type="match status" value="1"/>
</dbReference>
<dbReference type="EMBL" id="CP114202">
    <property type="protein sequence ID" value="WAU00990.1"/>
    <property type="molecule type" value="Genomic_DNA"/>
</dbReference>
<dbReference type="InterPro" id="IPR001227">
    <property type="entry name" value="Ac_transferase_dom_sf"/>
</dbReference>
<dbReference type="SMART" id="SM01294">
    <property type="entry name" value="PKS_PP_betabranch"/>
    <property type="match status" value="2"/>
</dbReference>
<dbReference type="Gene3D" id="3.40.47.10">
    <property type="match status" value="2"/>
</dbReference>
<evidence type="ECO:0000256" key="4">
    <source>
        <dbReference type="ARBA" id="ARBA00022553"/>
    </source>
</evidence>
<evidence type="ECO:0000256" key="6">
    <source>
        <dbReference type="ARBA" id="ARBA00023194"/>
    </source>
</evidence>
<dbReference type="FunFam" id="1.10.1200.10:FF:000007">
    <property type="entry name" value="Probable polyketide synthase pks17"/>
    <property type="match status" value="2"/>
</dbReference>
<dbReference type="InterPro" id="IPR049551">
    <property type="entry name" value="PKS_DH_C"/>
</dbReference>
<dbReference type="Pfam" id="PF00698">
    <property type="entry name" value="Acyl_transf_1"/>
    <property type="match status" value="2"/>
</dbReference>
<evidence type="ECO:0000256" key="2">
    <source>
        <dbReference type="ARBA" id="ARBA00004792"/>
    </source>
</evidence>
<evidence type="ECO:0000256" key="8">
    <source>
        <dbReference type="ARBA" id="ARBA00023315"/>
    </source>
</evidence>
<dbReference type="Gene3D" id="3.30.70.3290">
    <property type="match status" value="2"/>
</dbReference>
<dbReference type="InterPro" id="IPR016036">
    <property type="entry name" value="Malonyl_transacylase_ACP-bd"/>
</dbReference>
<evidence type="ECO:0000259" key="11">
    <source>
        <dbReference type="PROSITE" id="PS50075"/>
    </source>
</evidence>
<dbReference type="InterPro" id="IPR050091">
    <property type="entry name" value="PKS_NRPS_Biosynth_Enz"/>
</dbReference>
<dbReference type="GO" id="GO:0008270">
    <property type="term" value="F:zinc ion binding"/>
    <property type="evidence" value="ECO:0007669"/>
    <property type="project" value="InterPro"/>
</dbReference>
<dbReference type="InterPro" id="IPR036299">
    <property type="entry name" value="Polyketide_synth_docking_sf"/>
</dbReference>
<dbReference type="InterPro" id="IPR042104">
    <property type="entry name" value="PKS_dehydratase_sf"/>
</dbReference>
<dbReference type="InterPro" id="IPR014043">
    <property type="entry name" value="Acyl_transferase_dom"/>
</dbReference>
<evidence type="ECO:0000256" key="9">
    <source>
        <dbReference type="PROSITE-ProRule" id="PRU01363"/>
    </source>
</evidence>
<dbReference type="InterPro" id="IPR020806">
    <property type="entry name" value="PKS_PP-bd"/>
</dbReference>
<dbReference type="Pfam" id="PF08659">
    <property type="entry name" value="KR"/>
    <property type="match status" value="2"/>
</dbReference>
<dbReference type="GO" id="GO:0033068">
    <property type="term" value="P:macrolide biosynthetic process"/>
    <property type="evidence" value="ECO:0007669"/>
    <property type="project" value="UniProtKB-ARBA"/>
</dbReference>
<dbReference type="Proteomes" id="UP000429552">
    <property type="component" value="Unassembled WGS sequence"/>
</dbReference>
<dbReference type="InterPro" id="IPR014030">
    <property type="entry name" value="Ketoacyl_synth_N"/>
</dbReference>
<evidence type="ECO:0000313" key="17">
    <source>
        <dbReference type="Proteomes" id="UP001210609"/>
    </source>
</evidence>
<dbReference type="PANTHER" id="PTHR43775:SF51">
    <property type="entry name" value="INACTIVE PHENOLPHTHIOCEROL SYNTHESIS POLYKETIDE SYNTHASE TYPE I PKS1-RELATED"/>
    <property type="match status" value="1"/>
</dbReference>
<gene>
    <name evidence="14" type="ORF">Sliba_73290</name>
    <name evidence="15" type="ORF">STRLI_007292</name>
</gene>
<dbReference type="SMART" id="SM00823">
    <property type="entry name" value="PKS_PP"/>
    <property type="match status" value="2"/>
</dbReference>
<dbReference type="PROSITE" id="PS01162">
    <property type="entry name" value="QOR_ZETA_CRYSTAL"/>
    <property type="match status" value="1"/>
</dbReference>
<dbReference type="Pfam" id="PF13602">
    <property type="entry name" value="ADH_zinc_N_2"/>
    <property type="match status" value="1"/>
</dbReference>
<feature type="domain" description="Carrier" evidence="11">
    <location>
        <begin position="1738"/>
        <end position="1813"/>
    </location>
</feature>
<dbReference type="InterPro" id="IPR006162">
    <property type="entry name" value="Ppantetheine_attach_site"/>
</dbReference>
<dbReference type="Gene3D" id="3.40.366.10">
    <property type="entry name" value="Malonyl-Coenzyme A Acyl Carrier Protein, domain 2"/>
    <property type="match status" value="2"/>
</dbReference>
<dbReference type="InterPro" id="IPR015083">
    <property type="entry name" value="NorB/c/GfsB-D-like_docking"/>
</dbReference>
<dbReference type="FunFam" id="3.40.50.720:FF:000209">
    <property type="entry name" value="Polyketide synthase Pks12"/>
    <property type="match status" value="1"/>
</dbReference>
<dbReference type="InterPro" id="IPR016035">
    <property type="entry name" value="Acyl_Trfase/lysoPLipase"/>
</dbReference>
<keyword evidence="17" id="KW-1185">Reference proteome</keyword>
<dbReference type="RefSeq" id="WP_159491363.1">
    <property type="nucleotide sequence ID" value="NZ_BLIP01000003.1"/>
</dbReference>
<feature type="active site" description="Proton acceptor; for dehydratase activity" evidence="9">
    <location>
        <position position="2775"/>
    </location>
</feature>
<comment type="pathway">
    <text evidence="2">Antibiotic biosynthesis.</text>
</comment>
<dbReference type="Pfam" id="PF00550">
    <property type="entry name" value="PP-binding"/>
    <property type="match status" value="2"/>
</dbReference>
<dbReference type="SMART" id="SM00826">
    <property type="entry name" value="PKS_DH"/>
    <property type="match status" value="2"/>
</dbReference>
<evidence type="ECO:0000313" key="15">
    <source>
        <dbReference type="EMBL" id="WAU00990.1"/>
    </source>
</evidence>
<dbReference type="InterPro" id="IPR013154">
    <property type="entry name" value="ADH-like_N"/>
</dbReference>
<dbReference type="SMART" id="SM00827">
    <property type="entry name" value="PKS_AT"/>
    <property type="match status" value="2"/>
</dbReference>
<reference evidence="14 16" key="1">
    <citation type="submission" date="2019-12" db="EMBL/GenBank/DDBJ databases">
        <title>Whole genome shotgun sequence of Streptomyces libani subsp. libani NBRC 13452.</title>
        <authorList>
            <person name="Ichikawa N."/>
            <person name="Kimura A."/>
            <person name="Kitahashi Y."/>
            <person name="Komaki H."/>
            <person name="Tamura T."/>
        </authorList>
    </citation>
    <scope>NUCLEOTIDE SEQUENCE [LARGE SCALE GENOMIC DNA]</scope>
    <source>
        <strain evidence="14 16">NBRC 13452</strain>
    </source>
</reference>
<dbReference type="InterPro" id="IPR020843">
    <property type="entry name" value="ER"/>
</dbReference>
<feature type="region of interest" description="N-terminal hotdog fold" evidence="9">
    <location>
        <begin position="2744"/>
        <end position="2868"/>
    </location>
</feature>
<dbReference type="PANTHER" id="PTHR43775">
    <property type="entry name" value="FATTY ACID SYNTHASE"/>
    <property type="match status" value="1"/>
</dbReference>
<dbReference type="InterPro" id="IPR032821">
    <property type="entry name" value="PKS_assoc"/>
</dbReference>
<feature type="region of interest" description="Disordered" evidence="10">
    <location>
        <begin position="1087"/>
        <end position="1109"/>
    </location>
</feature>
<evidence type="ECO:0000313" key="16">
    <source>
        <dbReference type="Proteomes" id="UP000429552"/>
    </source>
</evidence>
<dbReference type="Pfam" id="PF02801">
    <property type="entry name" value="Ketoacyl-synt_C"/>
    <property type="match status" value="2"/>
</dbReference>
<feature type="region of interest" description="N-terminal hotdog fold" evidence="9">
    <location>
        <begin position="937"/>
        <end position="1064"/>
    </location>
</feature>
<dbReference type="Gene3D" id="3.10.129.110">
    <property type="entry name" value="Polyketide synthase dehydratase"/>
    <property type="match status" value="2"/>
</dbReference>
<dbReference type="PROSITE" id="PS00012">
    <property type="entry name" value="PHOSPHOPANTETHEINE"/>
    <property type="match status" value="2"/>
</dbReference>
<evidence type="ECO:0000256" key="1">
    <source>
        <dbReference type="ARBA" id="ARBA00001957"/>
    </source>
</evidence>
<dbReference type="InterPro" id="IPR011032">
    <property type="entry name" value="GroES-like_sf"/>
</dbReference>
<evidence type="ECO:0000256" key="10">
    <source>
        <dbReference type="SAM" id="MobiDB-lite"/>
    </source>
</evidence>
<dbReference type="Pfam" id="PF14765">
    <property type="entry name" value="PS-DH"/>
    <property type="match status" value="2"/>
</dbReference>
<feature type="domain" description="PKS/mFAS DH" evidence="13">
    <location>
        <begin position="2744"/>
        <end position="3019"/>
    </location>
</feature>
<dbReference type="SMART" id="SM00822">
    <property type="entry name" value="PKS_KR"/>
    <property type="match status" value="2"/>
</dbReference>
<dbReference type="GO" id="GO:0004312">
    <property type="term" value="F:fatty acid synthase activity"/>
    <property type="evidence" value="ECO:0007669"/>
    <property type="project" value="TreeGrafter"/>
</dbReference>
<dbReference type="SUPFAM" id="SSF50129">
    <property type="entry name" value="GroES-like"/>
    <property type="match status" value="1"/>
</dbReference>
<dbReference type="FunFam" id="3.40.366.10:FF:000002">
    <property type="entry name" value="Probable polyketide synthase 2"/>
    <property type="match status" value="2"/>
</dbReference>
<evidence type="ECO:0000256" key="7">
    <source>
        <dbReference type="ARBA" id="ARBA00023268"/>
    </source>
</evidence>
<dbReference type="SUPFAM" id="SSF53901">
    <property type="entry name" value="Thiolase-like"/>
    <property type="match status" value="2"/>
</dbReference>
<organism evidence="14 16">
    <name type="scientific">Streptomyces nigrescens</name>
    <dbReference type="NCBI Taxonomy" id="1920"/>
    <lineage>
        <taxon>Bacteria</taxon>
        <taxon>Bacillati</taxon>
        <taxon>Actinomycetota</taxon>
        <taxon>Actinomycetes</taxon>
        <taxon>Kitasatosporales</taxon>
        <taxon>Streptomycetaceae</taxon>
        <taxon>Streptomyces</taxon>
    </lineage>
</organism>
<feature type="domain" description="Ketosynthase family 3 (KS3)" evidence="12">
    <location>
        <begin position="32"/>
        <end position="458"/>
    </location>
</feature>
<dbReference type="SUPFAM" id="SSF55048">
    <property type="entry name" value="Probable ACP-binding domain of malonyl-CoA ACP transacylase"/>
    <property type="match status" value="2"/>
</dbReference>
<dbReference type="CDD" id="cd05195">
    <property type="entry name" value="enoyl_red"/>
    <property type="match status" value="1"/>
</dbReference>
<dbReference type="InterPro" id="IPR016039">
    <property type="entry name" value="Thiolase-like"/>
</dbReference>
<dbReference type="InterPro" id="IPR055123">
    <property type="entry name" value="SpnB-like_Rossmann"/>
</dbReference>
<feature type="domain" description="Ketosynthase family 3 (KS3)" evidence="12">
    <location>
        <begin position="1831"/>
        <end position="2257"/>
    </location>
</feature>
<dbReference type="FunFam" id="3.90.180.10:FF:000032">
    <property type="entry name" value="Probable polyketide synthase pks1"/>
    <property type="match status" value="1"/>
</dbReference>
<keyword evidence="3" id="KW-0596">Phosphopantetheine</keyword>
<dbReference type="InterPro" id="IPR049552">
    <property type="entry name" value="PKS_DH_N"/>
</dbReference>
<name>A0A640TY45_STRNI</name>
<dbReference type="SMART" id="SM00829">
    <property type="entry name" value="PKS_ER"/>
    <property type="match status" value="1"/>
</dbReference>
<protein>
    <submittedName>
        <fullName evidence="15">Type I polyketide synthase</fullName>
    </submittedName>
</protein>
<dbReference type="SUPFAM" id="SSF47336">
    <property type="entry name" value="ACP-like"/>
    <property type="match status" value="2"/>
</dbReference>
<evidence type="ECO:0000259" key="12">
    <source>
        <dbReference type="PROSITE" id="PS52004"/>
    </source>
</evidence>
<dbReference type="Gene3D" id="3.40.50.11460">
    <property type="match status" value="1"/>
</dbReference>
<evidence type="ECO:0000256" key="3">
    <source>
        <dbReference type="ARBA" id="ARBA00022450"/>
    </source>
</evidence>
<dbReference type="Gene3D" id="1.10.1200.10">
    <property type="entry name" value="ACP-like"/>
    <property type="match status" value="2"/>
</dbReference>
<dbReference type="GO" id="GO:0031177">
    <property type="term" value="F:phosphopantetheine binding"/>
    <property type="evidence" value="ECO:0007669"/>
    <property type="project" value="InterPro"/>
</dbReference>
<dbReference type="Pfam" id="PF00109">
    <property type="entry name" value="ketoacyl-synt"/>
    <property type="match status" value="2"/>
</dbReference>
<dbReference type="PROSITE" id="PS52004">
    <property type="entry name" value="KS3_2"/>
    <property type="match status" value="2"/>
</dbReference>
<dbReference type="CDD" id="cd08956">
    <property type="entry name" value="KR_3_FAS_SDR_x"/>
    <property type="match status" value="2"/>
</dbReference>
<feature type="active site" description="Proton donor; for dehydratase activity" evidence="9">
    <location>
        <position position="2942"/>
    </location>
</feature>
<comment type="caution">
    <text evidence="9">Lacks conserved residue(s) required for the propagation of feature annotation.</text>
</comment>
<dbReference type="InterPro" id="IPR020841">
    <property type="entry name" value="PKS_Beta-ketoAc_synthase_dom"/>
</dbReference>
<comment type="cofactor">
    <cofactor evidence="1">
        <name>pantetheine 4'-phosphate</name>
        <dbReference type="ChEBI" id="CHEBI:47942"/>
    </cofactor>
</comment>
<dbReference type="InterPro" id="IPR036736">
    <property type="entry name" value="ACP-like_sf"/>
</dbReference>
<keyword evidence="4" id="KW-0597">Phosphoprotein</keyword>
<dbReference type="InterPro" id="IPR014031">
    <property type="entry name" value="Ketoacyl_synth_C"/>
</dbReference>
<feature type="compositionally biased region" description="Low complexity" evidence="10">
    <location>
        <begin position="460"/>
        <end position="469"/>
    </location>
</feature>
<evidence type="ECO:0000256" key="5">
    <source>
        <dbReference type="ARBA" id="ARBA00022679"/>
    </source>
</evidence>
<dbReference type="SUPFAM" id="SSF51735">
    <property type="entry name" value="NAD(P)-binding Rossmann-fold domains"/>
    <property type="match status" value="5"/>
</dbReference>
<dbReference type="Pfam" id="PF16197">
    <property type="entry name" value="KAsynt_C_assoc"/>
    <property type="match status" value="2"/>
</dbReference>
<feature type="region of interest" description="Disordered" evidence="10">
    <location>
        <begin position="460"/>
        <end position="491"/>
    </location>
</feature>
<accession>A0A640TY45</accession>
<reference evidence="15 17" key="2">
    <citation type="submission" date="2022-12" db="EMBL/GenBank/DDBJ databases">
        <authorList>
            <person name="Ruckert C."/>
            <person name="Busche T."/>
            <person name="Kalinowski J."/>
            <person name="Wittmann C."/>
        </authorList>
    </citation>
    <scope>NUCLEOTIDE SEQUENCE [LARGE SCALE GENOMIC DNA]</scope>
    <source>
        <strain evidence="15 17">DSM 40555</strain>
    </source>
</reference>
<dbReference type="InterPro" id="IPR013968">
    <property type="entry name" value="PKS_KR"/>
</dbReference>
<dbReference type="Pfam" id="PF21089">
    <property type="entry name" value="PKS_DH_N"/>
    <property type="match status" value="2"/>
</dbReference>
<proteinExistence type="predicted"/>
<dbReference type="InterPro" id="IPR049900">
    <property type="entry name" value="PKS_mFAS_DH"/>
</dbReference>
<dbReference type="InterPro" id="IPR020807">
    <property type="entry name" value="PKS_DH"/>
</dbReference>
<dbReference type="Pfam" id="PF22953">
    <property type="entry name" value="SpnB_Rossmann"/>
    <property type="match status" value="2"/>
</dbReference>
<dbReference type="Pfam" id="PF08990">
    <property type="entry name" value="Docking"/>
    <property type="match status" value="1"/>
</dbReference>
<dbReference type="Gene3D" id="3.40.50.720">
    <property type="entry name" value="NAD(P)-binding Rossmann-like Domain"/>
    <property type="match status" value="2"/>
</dbReference>
<dbReference type="InterPro" id="IPR002364">
    <property type="entry name" value="Quin_OxRdtase/zeta-crystal_CS"/>
</dbReference>
<evidence type="ECO:0000259" key="13">
    <source>
        <dbReference type="PROSITE" id="PS52019"/>
    </source>
</evidence>
<feature type="domain" description="Carrier" evidence="11">
    <location>
        <begin position="3820"/>
        <end position="3895"/>
    </location>
</feature>
<dbReference type="InterPro" id="IPR036291">
    <property type="entry name" value="NAD(P)-bd_dom_sf"/>
</dbReference>
<feature type="region of interest" description="C-terminal hotdog fold" evidence="9">
    <location>
        <begin position="2881"/>
        <end position="3019"/>
    </location>
</feature>
<dbReference type="FunFam" id="3.40.47.10:FF:000019">
    <property type="entry name" value="Polyketide synthase type I"/>
    <property type="match status" value="2"/>
</dbReference>
<dbReference type="Proteomes" id="UP001210609">
    <property type="component" value="Chromosome"/>
</dbReference>
<keyword evidence="8" id="KW-0012">Acyltransferase</keyword>
<keyword evidence="6" id="KW-0045">Antibiotic biosynthesis</keyword>
<sequence length="3978" mass="417663">MSEGKLRDYLKRVTADLHRTGKRLREMETREREPIAIVAMSCRYPGGVRSPEDLWQLVTNGTDGITPFPEDRGWHVDSLYHPDPAHPGTCYTREGGFLHDAADFDPDFFAMSPREALATDPQQRLLLETSWEAFERAGLRRQTLKGSSTGVFVGVMYNDYGSRFTEPPAGLEGHLGNGSAASIASGRIAYTFGLEGPAVTVDTACSSSLVSLHLACNALRQGECSLALAGGVTVMSTPVTFLEFSRQRGLSADGRCKAFSDDSDGTGWGEGAGLLLLERLSDARRNGRRILGLVRGTAVNQDGASSGLTAPNGPSQQRVIRAALTAAGLTASDVDAVEAHGTGTTLGDPIEAQALLATYGQEREAGHPLWLGTVKSNIGHTQAAAGVAGVIKMVQAMRHGVLPRTLHAERPSTHVDWSEGDVRLLSDAVDWPDTDRPRRAGVSAFGVSGTNAHAVLEQAPPAETAPQAPGTDAAEPERPVEHPGQAPRPAAPLPVVPWVLSARSEPALRAQADQLLVHAGELPEAVGIVQIGASLATTRTAFEERAVVLGENREELLQRLARFAQGDDTAAVRGTAGRGKTAFLFAGQGAQRLGMGRDLREAFPVFAEAFDEICAHLDPELPQPLADVVFGRDAAALDRTGFTQPALFAFEVALFRLVESWGLVPDFLLGHSIGELAAAHAAGVLSLPDACRLVAARGRLMQELPPGGAMFSLRAAEDEVLPLLADAGERLSIAAVNGPRMTVVAGDEDALARLVRHFEQQGGKAKRLRVSHAFHSPLMAPMLAEFRAVAEDVTFHQSNIPVIANVTGEPAADLGTADYWVRHVREAVRFADGIRALERRGVTRFLEIGPDATLTALAQGCLDADTGHLLVPALRKERAETHSVLTALSALHTRGASPDWDRLFPAADRVDLPTYAFQRERYWLAPEAATAHRKGEHPLLPTAITLADRGAVVSTGRLTPSAHPWLADRAADGPVQLPTSAYLDLALHLGAVAGCEHLAELRVDAPLVLPERSAVDIQVVLDAAGEPDGQRTLTVHARPADRPEDETPWTRYAHGVLTAQPPPLPGHDLRTWPPADARPADTAPLRAARADDAAPHGLPSGGPGSVWRQGDTVFTEAALPEEYRGDAARFTLHPALLDAVLQALPAAGHPDAVAVSWRDCVLHAVAAESVRARLAPADDGGLDIHLTDELGEPVASFGSVTPVPATEFGPPQDTDGRDDLFTVEWTELRPPTPQQWPCRVAVLGAEGVGAEAEGAGADADEPTFHGALSALATAVEQGADAPDLVVVPWRTADVAPAAESGEPSDAAHTSVVHALTLLQTWLRLPGLADARLVFLTRGAVATSPDETVKDLPAAAVWGLVRSAQSENPDRFLLVDVDVEVDADTDGDVDTEGDADTDADGDALPTAVVTAAVESGETQLAVRAARILAPRLTRLPQPSRTTEHPTAAARFDAFRTVLVTGATGTVGAAVTRHLVTGHGVRHLLLVGRRGDAAPGAVQLAAELRELGARVTLAACDVADRAALADLLATLPEAHPLGAVVHAAGVLDDGVVSSLTPERMATVLRPKADAAVNLDRLTRDLDLSAFVLFSSAAATFGGPGQGNYAAGNAFLEALAHRRRAEGHPALAVGWGMWAERSEMSARLDETDRRRMDRGGVGALSTEAALDLFDRCLSQGRAVPVPVPLDVATIRRSGPAVAPLLRELAGRPTKRTAAPARGPGTGAGASAAQALAALAPEERHAQVLDLVRTEIAAVLGHSSAGRVDADRAFEDLGLDSLTALELRNALGRRTGLRLPATLVFDHPTPSAVATYLIAELLGSDQELTAAGADAATAGEPVAIVAMSCRFPGGIRTPDAFWEFLAAGGDAIGDFPEDRGWDTAALYDPDPEHEGTTYTRRGGFLTEVDRFDAGFFGVSPREALAMDPQQRILLEVCWEAFERAGIDPLSLRGSRTGVYAGTNGQDYTTVLGNAAEAVGGYLGTGNAASVVSGRIAYSFGLEGPAVTVDTACSSSLVALHWAVRALQSGECSLALAGGVTVMSTPAAFLEFSRQRGLSADGRCKAFADGADGTGWGEGAGMLLVERLSDARRNGHPVLAVIRGSAINSDGASNGLTAPNGPSQQRVIRAALADARLTAGEVDAVEAHGTGTTLGDPIEAQALLATYGQERPADRPLRLGSVKSNIGHTQAASGVAGVIKMVQAMRHGLLPRTLHIDAPSSHVDWAEGAVELLDAPLPWPDHGRPRRAGVSSFGFSGTNAHLILEQATPELEPAAPEPAEPAEPADGAKPDAQDAADATRLPVVWPLSARSPEALRALVTALHTHAERHEDLPVAAVGHALATTRASFEHRAVAHGTDRATLLSALDGLASGEEPATGAAHGAVRPGASTAFLFSGQGAQRAGMGRELYEGFPVFAQALDEVCEHFADPLDRPLRDVMFHDPDGLLHRTEYTQPALFAMETALHRLVESTGLRADYLLGHSIGEVTAAHIAGVFSLPDACALVAARGRLMQELPATGAMVALQATEAEVLPLLDGLGQQVCIAAVNGPDSVVISGDRPAVTRIAERLAADGRRTKQLRVSHAFHSPHMDPMLAAFRTVAEALTYHEPRIPVVSNLTGEVATELHLPDYWVRQVRGAVRFHDGIRGLAEQGVQRYVELGPDGTLSAMAAGCLPPDSTGTAVIPLLRDRTSESRSLLDGLARAHVHGADLDWSAVANTRPGRPAVTDLPTYPFQRQRYWPTPRALATAGISPAGHPLLSAAVELADGSRLFTSRLSVRDQPWLADHALAGTAVVPGTAFLELALLAGDRADCPHVEDLTLVSPLILPERDTMDLQAVLGADDGQGRRPFTVHARHVDPAPGEPWTLHATGTLSAAHPEPTAPAPSAWPPVGSEPLPVEDLYERLSAGGFDYGPLFQGLRAAWRHGDQVLAEVTLPQAAHQDADRFALHPALLDAALHASAFLPTEDTESGRLPFSWRGVRLHATGAKQLRVRCDLSAPGTVALTLADAEGRPVADIEALTLREMSTDRIALSARPSDPLYHLEWPVAPLPTTPPEEPAHLLVLDSEALAAGLEGAGHTVTRLTGPADLHETAGTVLVELPAADPHEAATGALTLVQQWLTNPPATARLVFVTRAAVDAPGTTHHDPAAAPIWGLVRSAQSEHPGRFVLADLDGQDTSYAALPAALATHEPQFAVRGGTVHLPKVAPVHAGTALREPADGTCWRLGMTGKGTLDHLTLMPHDDAARPLGRGEVRIAVRAAGVNFRDVLNVLGMYPGDAGAFGLEGAGVVTETGPDVLGFAPGDRVMGLFPSAFGPVAVADERMLVRVPEGWSFAQAASAPVVFLTAYYALAELGDLQAGESVLVHAAAGGVGMAAVQVARHLGAEVFGTASPGKWDTLRELGLGEARIASSRDLDFERSFLEATGGRGVDLVLDSLAKEFVDASLRLLPRGGRFLEMGKTDIREPEQVAAEHEGVRYQAFDLIEAGPDRIREMFAQVRELFDQGVLKPLPVTAWDVRRAPEAFRHLSQAKHIGKVVLTMPVALDPAGTVLITGGTGGLGALVARHLVAEHGIRHLLLASRRGPQAPGVDALVEELTGLGAEVEVAACDVSDREALSGLLDSVPKQHPLTAVVHTAGVLDDTVVTSLTPQRLSAVLRPKADATVHLHELTRDEDLAAFLVFSSTAGVFGAPGQANYAAANAFCDTFAAGRRAAGLPATSLAWGPWSRTTGMTSGLTEADLHRMARAGLPALPPDRGLALHDAALGRPEAALLPMLVDRRALGSGGPVPPLLSGLLPTAPRRTAAAAPAAPAGTGSAETLTRTLATLNRDEAHHAVLDVVCTQVAAVLGHASAAEVGDQQSFKDLGFDSLTAVELRNRLGTATGALLPATLVFDHPTPLALADHLCAELAPGPPAGQAAAPEDDAAVREALTAIPLERLRAAGLLDDLLALAQPTTTGTGREGGVDSAPAPDAIESMEVDDLVRLAFGAADG</sequence>
<keyword evidence="5" id="KW-0808">Transferase</keyword>
<dbReference type="SMART" id="SM00825">
    <property type="entry name" value="PKS_KS"/>
    <property type="match status" value="2"/>
</dbReference>
<dbReference type="SUPFAM" id="SSF101173">
    <property type="entry name" value="Docking domain B of the erythromycin polyketide synthase (DEBS)"/>
    <property type="match status" value="1"/>
</dbReference>
<dbReference type="Gene3D" id="3.90.180.10">
    <property type="entry name" value="Medium-chain alcohol dehydrogenases, catalytic domain"/>
    <property type="match status" value="1"/>
</dbReference>
<dbReference type="PROSITE" id="PS50075">
    <property type="entry name" value="CARRIER"/>
    <property type="match status" value="2"/>
</dbReference>
<feature type="region of interest" description="C-terminal hotdog fold" evidence="9">
    <location>
        <begin position="1077"/>
        <end position="1237"/>
    </location>
</feature>
<dbReference type="PROSITE" id="PS52019">
    <property type="entry name" value="PKS_MFAS_DH"/>
    <property type="match status" value="2"/>
</dbReference>
<dbReference type="GO" id="GO:0016491">
    <property type="term" value="F:oxidoreductase activity"/>
    <property type="evidence" value="ECO:0007669"/>
    <property type="project" value="InterPro"/>
</dbReference>
<dbReference type="GO" id="GO:0006633">
    <property type="term" value="P:fatty acid biosynthetic process"/>
    <property type="evidence" value="ECO:0007669"/>
    <property type="project" value="InterPro"/>
</dbReference>
<dbReference type="GO" id="GO:0004315">
    <property type="term" value="F:3-oxoacyl-[acyl-carrier-protein] synthase activity"/>
    <property type="evidence" value="ECO:0007669"/>
    <property type="project" value="InterPro"/>
</dbReference>
<feature type="region of interest" description="Disordered" evidence="10">
    <location>
        <begin position="2262"/>
        <end position="2287"/>
    </location>
</feature>